<keyword evidence="3" id="KW-1185">Reference proteome</keyword>
<sequence>MKQMIQTLNAPQPSGPYSQGVQSGNFIFISGQDGVHPNGDSAGNTIAAQAAASLENIKGILAEKNASLSNIVHMTCHLANLNEENVREFNNVYASYFEDVEIKPARITIGSQMLGVKVEITAIASVN</sequence>
<dbReference type="Proteomes" id="UP000199444">
    <property type="component" value="Unassembled WGS sequence"/>
</dbReference>
<dbReference type="STRING" id="553311.SAMN05216231_0935"/>
<comment type="similarity">
    <text evidence="1">Belongs to the RutC family.</text>
</comment>
<evidence type="ECO:0000256" key="1">
    <source>
        <dbReference type="ARBA" id="ARBA00010552"/>
    </source>
</evidence>
<gene>
    <name evidence="2" type="ORF">SAMN05216231_0935</name>
</gene>
<dbReference type="CDD" id="cd00448">
    <property type="entry name" value="YjgF_YER057c_UK114_family"/>
    <property type="match status" value="1"/>
</dbReference>
<dbReference type="SUPFAM" id="SSF55298">
    <property type="entry name" value="YjgF-like"/>
    <property type="match status" value="1"/>
</dbReference>
<organism evidence="2 3">
    <name type="scientific">Virgibacillus salinus</name>
    <dbReference type="NCBI Taxonomy" id="553311"/>
    <lineage>
        <taxon>Bacteria</taxon>
        <taxon>Bacillati</taxon>
        <taxon>Bacillota</taxon>
        <taxon>Bacilli</taxon>
        <taxon>Bacillales</taxon>
        <taxon>Bacillaceae</taxon>
        <taxon>Virgibacillus</taxon>
    </lineage>
</organism>
<proteinExistence type="inferred from homology"/>
<dbReference type="AlphaFoldDB" id="A0A1H0Z019"/>
<dbReference type="GO" id="GO:0019239">
    <property type="term" value="F:deaminase activity"/>
    <property type="evidence" value="ECO:0007669"/>
    <property type="project" value="TreeGrafter"/>
</dbReference>
<accession>A0A1H0Z019</accession>
<dbReference type="Pfam" id="PF01042">
    <property type="entry name" value="Ribonuc_L-PSP"/>
    <property type="match status" value="1"/>
</dbReference>
<dbReference type="EMBL" id="FNKD01000001">
    <property type="protein sequence ID" value="SDQ20501.1"/>
    <property type="molecule type" value="Genomic_DNA"/>
</dbReference>
<dbReference type="GO" id="GO:0005829">
    <property type="term" value="C:cytosol"/>
    <property type="evidence" value="ECO:0007669"/>
    <property type="project" value="TreeGrafter"/>
</dbReference>
<protein>
    <submittedName>
        <fullName evidence="2">2-iminobutanoate/2-iminopropanoate deaminase</fullName>
    </submittedName>
</protein>
<dbReference type="InterPro" id="IPR035959">
    <property type="entry name" value="RutC-like_sf"/>
</dbReference>
<dbReference type="PANTHER" id="PTHR11803">
    <property type="entry name" value="2-IMINOBUTANOATE/2-IMINOPROPANOATE DEAMINASE RIDA"/>
    <property type="match status" value="1"/>
</dbReference>
<dbReference type="PANTHER" id="PTHR11803:SF58">
    <property type="entry name" value="PROTEIN HMF1-RELATED"/>
    <property type="match status" value="1"/>
</dbReference>
<name>A0A1H0Z019_9BACI</name>
<reference evidence="2 3" key="1">
    <citation type="submission" date="2016-10" db="EMBL/GenBank/DDBJ databases">
        <authorList>
            <person name="de Groot N.N."/>
        </authorList>
    </citation>
    <scope>NUCLEOTIDE SEQUENCE [LARGE SCALE GENOMIC DNA]</scope>
    <source>
        <strain evidence="2 3">CGMCC 1.10449</strain>
    </source>
</reference>
<dbReference type="Gene3D" id="3.30.1330.40">
    <property type="entry name" value="RutC-like"/>
    <property type="match status" value="1"/>
</dbReference>
<evidence type="ECO:0000313" key="2">
    <source>
        <dbReference type="EMBL" id="SDQ20501.1"/>
    </source>
</evidence>
<dbReference type="InterPro" id="IPR006175">
    <property type="entry name" value="YjgF/YER057c/UK114"/>
</dbReference>
<evidence type="ECO:0000313" key="3">
    <source>
        <dbReference type="Proteomes" id="UP000199444"/>
    </source>
</evidence>